<dbReference type="STRING" id="714315.GCA_000516535_00982"/>
<dbReference type="PROSITE" id="PS51118">
    <property type="entry name" value="HTH_HXLR"/>
    <property type="match status" value="1"/>
</dbReference>
<dbReference type="Proteomes" id="UP000321606">
    <property type="component" value="Chromosome"/>
</dbReference>
<dbReference type="InterPro" id="IPR036390">
    <property type="entry name" value="WH_DNA-bd_sf"/>
</dbReference>
<dbReference type="Gene3D" id="1.10.10.10">
    <property type="entry name" value="Winged helix-like DNA-binding domain superfamily/Winged helix DNA-binding domain"/>
    <property type="match status" value="1"/>
</dbReference>
<evidence type="ECO:0000256" key="3">
    <source>
        <dbReference type="ARBA" id="ARBA00023163"/>
    </source>
</evidence>
<feature type="domain" description="HTH hxlR-type" evidence="4">
    <location>
        <begin position="9"/>
        <end position="107"/>
    </location>
</feature>
<evidence type="ECO:0000256" key="2">
    <source>
        <dbReference type="ARBA" id="ARBA00023125"/>
    </source>
</evidence>
<accession>A0A510J9P8</accession>
<keyword evidence="3" id="KW-0804">Transcription</keyword>
<protein>
    <submittedName>
        <fullName evidence="5">Transcriptional regulator</fullName>
    </submittedName>
</protein>
<gene>
    <name evidence="5" type="ORF">JCM16774_0991</name>
</gene>
<dbReference type="InterPro" id="IPR036388">
    <property type="entry name" value="WH-like_DNA-bd_sf"/>
</dbReference>
<dbReference type="KEGG" id="lgo:JCM16774_0991"/>
<dbReference type="EMBL" id="AP019822">
    <property type="protein sequence ID" value="BBM36059.1"/>
    <property type="molecule type" value="Genomic_DNA"/>
</dbReference>
<name>A0A510J9P8_9FUSO</name>
<proteinExistence type="predicted"/>
<reference evidence="5 6" key="1">
    <citation type="submission" date="2019-07" db="EMBL/GenBank/DDBJ databases">
        <title>Complete Genome Sequence of Leptotrichia goodfellowii Strain JCM 16774.</title>
        <authorList>
            <person name="Watanabe S."/>
            <person name="Cui L."/>
        </authorList>
    </citation>
    <scope>NUCLEOTIDE SEQUENCE [LARGE SCALE GENOMIC DNA]</scope>
    <source>
        <strain evidence="5 6">JCM16774</strain>
    </source>
</reference>
<dbReference type="Pfam" id="PF01638">
    <property type="entry name" value="HxlR"/>
    <property type="match status" value="1"/>
</dbReference>
<dbReference type="RefSeq" id="WP_026737464.1">
    <property type="nucleotide sequence ID" value="NZ_AP019822.1"/>
</dbReference>
<keyword evidence="1" id="KW-0805">Transcription regulation</keyword>
<evidence type="ECO:0000259" key="4">
    <source>
        <dbReference type="PROSITE" id="PS51118"/>
    </source>
</evidence>
<dbReference type="InterPro" id="IPR002577">
    <property type="entry name" value="HTH_HxlR"/>
</dbReference>
<sequence>MKLRENYTCPLEFVHDIIKGKWKTIIIFQLRKGKCSFSELHREISGISQKMLLEQLKELRKFGFVDKKSYSGYPLQVEYFLTERGEKILSAVKIMQDIGIEYMIENNMTEFLDKKGIKYNNVSEYTKK</sequence>
<evidence type="ECO:0000256" key="1">
    <source>
        <dbReference type="ARBA" id="ARBA00023015"/>
    </source>
</evidence>
<dbReference type="SUPFAM" id="SSF46785">
    <property type="entry name" value="Winged helix' DNA-binding domain"/>
    <property type="match status" value="1"/>
</dbReference>
<organism evidence="5 6">
    <name type="scientific">Pseudoleptotrichia goodfellowii</name>
    <dbReference type="NCBI Taxonomy" id="157692"/>
    <lineage>
        <taxon>Bacteria</taxon>
        <taxon>Fusobacteriati</taxon>
        <taxon>Fusobacteriota</taxon>
        <taxon>Fusobacteriia</taxon>
        <taxon>Fusobacteriales</taxon>
        <taxon>Leptotrichiaceae</taxon>
        <taxon>Pseudoleptotrichia</taxon>
    </lineage>
</organism>
<evidence type="ECO:0000313" key="6">
    <source>
        <dbReference type="Proteomes" id="UP000321606"/>
    </source>
</evidence>
<keyword evidence="2" id="KW-0238">DNA-binding</keyword>
<dbReference type="PANTHER" id="PTHR33204:SF29">
    <property type="entry name" value="TRANSCRIPTIONAL REGULATOR"/>
    <property type="match status" value="1"/>
</dbReference>
<dbReference type="AlphaFoldDB" id="A0A510J9P8"/>
<dbReference type="OrthoDB" id="9791143at2"/>
<evidence type="ECO:0000313" key="5">
    <source>
        <dbReference type="EMBL" id="BBM36059.1"/>
    </source>
</evidence>
<dbReference type="PANTHER" id="PTHR33204">
    <property type="entry name" value="TRANSCRIPTIONAL REGULATOR, MARR FAMILY"/>
    <property type="match status" value="1"/>
</dbReference>
<dbReference type="GO" id="GO:0003677">
    <property type="term" value="F:DNA binding"/>
    <property type="evidence" value="ECO:0007669"/>
    <property type="project" value="UniProtKB-KW"/>
</dbReference>